<gene>
    <name evidence="3" type="ORF">HETIRDRAFT_108054</name>
</gene>
<accession>W4JP80</accession>
<protein>
    <recommendedName>
        <fullName evidence="2">BTB domain-containing protein</fullName>
    </recommendedName>
</protein>
<dbReference type="SUPFAM" id="SSF54695">
    <property type="entry name" value="POZ domain"/>
    <property type="match status" value="1"/>
</dbReference>
<dbReference type="Gene3D" id="3.30.710.10">
    <property type="entry name" value="Potassium Channel Kv1.1, Chain A"/>
    <property type="match status" value="1"/>
</dbReference>
<dbReference type="HOGENOM" id="CLU_433492_0_0_1"/>
<dbReference type="CDD" id="cd18186">
    <property type="entry name" value="BTB_POZ_ZBTB_KLHL-like"/>
    <property type="match status" value="1"/>
</dbReference>
<dbReference type="EMBL" id="KI925466">
    <property type="protein sequence ID" value="ETW75372.1"/>
    <property type="molecule type" value="Genomic_DNA"/>
</dbReference>
<dbReference type="SMART" id="SM00225">
    <property type="entry name" value="BTB"/>
    <property type="match status" value="1"/>
</dbReference>
<evidence type="ECO:0000259" key="2">
    <source>
        <dbReference type="PROSITE" id="PS50097"/>
    </source>
</evidence>
<reference evidence="3 4" key="1">
    <citation type="journal article" date="2012" name="New Phytol.">
        <title>Insight into trade-off between wood decay and parasitism from the genome of a fungal forest pathogen.</title>
        <authorList>
            <person name="Olson A."/>
            <person name="Aerts A."/>
            <person name="Asiegbu F."/>
            <person name="Belbahri L."/>
            <person name="Bouzid O."/>
            <person name="Broberg A."/>
            <person name="Canback B."/>
            <person name="Coutinho P.M."/>
            <person name="Cullen D."/>
            <person name="Dalman K."/>
            <person name="Deflorio G."/>
            <person name="van Diepen L.T."/>
            <person name="Dunand C."/>
            <person name="Duplessis S."/>
            <person name="Durling M."/>
            <person name="Gonthier P."/>
            <person name="Grimwood J."/>
            <person name="Fossdal C.G."/>
            <person name="Hansson D."/>
            <person name="Henrissat B."/>
            <person name="Hietala A."/>
            <person name="Himmelstrand K."/>
            <person name="Hoffmeister D."/>
            <person name="Hogberg N."/>
            <person name="James T.Y."/>
            <person name="Karlsson M."/>
            <person name="Kohler A."/>
            <person name="Kues U."/>
            <person name="Lee Y.H."/>
            <person name="Lin Y.C."/>
            <person name="Lind M."/>
            <person name="Lindquist E."/>
            <person name="Lombard V."/>
            <person name="Lucas S."/>
            <person name="Lunden K."/>
            <person name="Morin E."/>
            <person name="Murat C."/>
            <person name="Park J."/>
            <person name="Raffaello T."/>
            <person name="Rouze P."/>
            <person name="Salamov A."/>
            <person name="Schmutz J."/>
            <person name="Solheim H."/>
            <person name="Stahlberg J."/>
            <person name="Velez H."/>
            <person name="de Vries R.P."/>
            <person name="Wiebenga A."/>
            <person name="Woodward S."/>
            <person name="Yakovlev I."/>
            <person name="Garbelotto M."/>
            <person name="Martin F."/>
            <person name="Grigoriev I.V."/>
            <person name="Stenlid J."/>
        </authorList>
    </citation>
    <scope>NUCLEOTIDE SEQUENCE [LARGE SCALE GENOMIC DNA]</scope>
    <source>
        <strain evidence="3 4">TC 32-1</strain>
    </source>
</reference>
<dbReference type="GeneID" id="20666307"/>
<dbReference type="InterPro" id="IPR011333">
    <property type="entry name" value="SKP1/BTB/POZ_sf"/>
</dbReference>
<dbReference type="RefSeq" id="XP_009552797.1">
    <property type="nucleotide sequence ID" value="XM_009554502.1"/>
</dbReference>
<organism evidence="3 4">
    <name type="scientific">Heterobasidion irregulare (strain TC 32-1)</name>
    <dbReference type="NCBI Taxonomy" id="747525"/>
    <lineage>
        <taxon>Eukaryota</taxon>
        <taxon>Fungi</taxon>
        <taxon>Dikarya</taxon>
        <taxon>Basidiomycota</taxon>
        <taxon>Agaricomycotina</taxon>
        <taxon>Agaricomycetes</taxon>
        <taxon>Russulales</taxon>
        <taxon>Bondarzewiaceae</taxon>
        <taxon>Heterobasidion</taxon>
        <taxon>Heterobasidion annosum species complex</taxon>
    </lineage>
</organism>
<feature type="domain" description="BTB" evidence="2">
    <location>
        <begin position="39"/>
        <end position="70"/>
    </location>
</feature>
<evidence type="ECO:0000313" key="4">
    <source>
        <dbReference type="Proteomes" id="UP000030671"/>
    </source>
</evidence>
<dbReference type="Pfam" id="PF00651">
    <property type="entry name" value="BTB"/>
    <property type="match status" value="1"/>
</dbReference>
<dbReference type="OrthoDB" id="3164835at2759"/>
<dbReference type="AlphaFoldDB" id="W4JP80"/>
<feature type="compositionally biased region" description="Acidic residues" evidence="1">
    <location>
        <begin position="475"/>
        <end position="490"/>
    </location>
</feature>
<sequence>MSSEPEPPISELLGSHVTRKINATGSVRHAPAPFDQPTADVVLRSDDDVDFRVHRLILTFASPFFEGLFSLPQPPPSSSPSRPPPFATTLSTYHLYQNGHHPASGSDPDTDVSGVPLIRLTEPSAILDFLLRTIYPVRSPPPPLLDTLPAILTAARKYQLDAIDEAAEAALVLAVPNDPLGAYALACACDLQSIAERAARATLKLARMAHSKHFAAMSGEQHYRLLEYRERCVRAVEEVVRMDPVAVGAGGGGGGGALEWLAPCPDTLVRASAAPCASCFVPPPSAHDALAAKNPSKLNAFTAVMIGSGMAADGAGAGAPNGPAVGAGATGWRAPPFFWVYFARVAARLRERPHRDVVFEDAAGDVPEVPLRCAHLSRFDYDIVTGFDARSGLETFRRLLATEVDRALDQREGDFWVYKDNNRYAPPNYDNCSYRNGRYYFTLEDGTEEEDIWNETEAQWELAPQYREPAPVIPEDSEQEETTSESDSDSPDQTPINTRNEPLAEMSGQASTSTDPPSTTVQPGRGKVKLPDNYTGNRIESQKFMLQCLLLFAAESDWYKTDQDKISLVLSCMRYGTAGAWAENFLLKSVGADLPTDLGTWRDFLTKFKLQFRETGKTDKARSALMAFSQG</sequence>
<name>W4JP80_HETIT</name>
<feature type="region of interest" description="Disordered" evidence="1">
    <location>
        <begin position="463"/>
        <end position="531"/>
    </location>
</feature>
<dbReference type="eggNOG" id="ENOG502S3G3">
    <property type="taxonomic scope" value="Eukaryota"/>
</dbReference>
<dbReference type="Proteomes" id="UP000030671">
    <property type="component" value="Unassembled WGS sequence"/>
</dbReference>
<dbReference type="InterPro" id="IPR000210">
    <property type="entry name" value="BTB/POZ_dom"/>
</dbReference>
<proteinExistence type="predicted"/>
<evidence type="ECO:0000313" key="3">
    <source>
        <dbReference type="EMBL" id="ETW75372.1"/>
    </source>
</evidence>
<dbReference type="KEGG" id="hir:HETIRDRAFT_108054"/>
<keyword evidence="4" id="KW-1185">Reference proteome</keyword>
<dbReference type="InParanoid" id="W4JP80"/>
<evidence type="ECO:0000256" key="1">
    <source>
        <dbReference type="SAM" id="MobiDB-lite"/>
    </source>
</evidence>
<feature type="compositionally biased region" description="Polar residues" evidence="1">
    <location>
        <begin position="508"/>
        <end position="522"/>
    </location>
</feature>
<dbReference type="PROSITE" id="PS50097">
    <property type="entry name" value="BTB"/>
    <property type="match status" value="1"/>
</dbReference>